<proteinExistence type="predicted"/>
<keyword evidence="3 8" id="KW-0808">Transferase</keyword>
<protein>
    <submittedName>
        <fullName evidence="8">Methyltransferase</fullName>
    </submittedName>
</protein>
<dbReference type="GO" id="GO:0032259">
    <property type="term" value="P:methylation"/>
    <property type="evidence" value="ECO:0007669"/>
    <property type="project" value="UniProtKB-KW"/>
</dbReference>
<dbReference type="GO" id="GO:0006730">
    <property type="term" value="P:one-carbon metabolic process"/>
    <property type="evidence" value="ECO:0007669"/>
    <property type="project" value="InterPro"/>
</dbReference>
<dbReference type="NCBIfam" id="TIGR01463">
    <property type="entry name" value="mtaA_cmuA"/>
    <property type="match status" value="1"/>
</dbReference>
<evidence type="ECO:0000256" key="3">
    <source>
        <dbReference type="ARBA" id="ARBA00022679"/>
    </source>
</evidence>
<evidence type="ECO:0000259" key="7">
    <source>
        <dbReference type="Pfam" id="PF01208"/>
    </source>
</evidence>
<dbReference type="InterPro" id="IPR006360">
    <property type="entry name" value="Mtase_MtaA_CmuA"/>
</dbReference>
<keyword evidence="2 8" id="KW-0489">Methyltransferase</keyword>
<dbReference type="InterPro" id="IPR000257">
    <property type="entry name" value="Uroporphyrinogen_deCOase"/>
</dbReference>
<dbReference type="PANTHER" id="PTHR47099:SF1">
    <property type="entry name" value="METHYLCOBAMIDE:COM METHYLTRANSFERASE MTBA"/>
    <property type="match status" value="1"/>
</dbReference>
<dbReference type="CDD" id="cd03307">
    <property type="entry name" value="Mta_CmuA_like"/>
    <property type="match status" value="1"/>
</dbReference>
<dbReference type="GO" id="GO:0004853">
    <property type="term" value="F:uroporphyrinogen decarboxylase activity"/>
    <property type="evidence" value="ECO:0007669"/>
    <property type="project" value="InterPro"/>
</dbReference>
<dbReference type="Proteomes" id="UP000217784">
    <property type="component" value="Unassembled WGS sequence"/>
</dbReference>
<keyword evidence="9" id="KW-1185">Reference proteome</keyword>
<dbReference type="RefSeq" id="WP_069585579.1">
    <property type="nucleotide sequence ID" value="NZ_LMVM01000012.1"/>
</dbReference>
<evidence type="ECO:0000256" key="1">
    <source>
        <dbReference type="ARBA" id="ARBA00001947"/>
    </source>
</evidence>
<keyword evidence="6" id="KW-0484">Methanogenesis</keyword>
<dbReference type="AlphaFoldDB" id="A0A2A2H659"/>
<evidence type="ECO:0000256" key="2">
    <source>
        <dbReference type="ARBA" id="ARBA00022603"/>
    </source>
</evidence>
<dbReference type="Gene3D" id="3.20.20.210">
    <property type="match status" value="1"/>
</dbReference>
<accession>A0A2A2H659</accession>
<gene>
    <name evidence="8" type="ORF">ASJ80_11275</name>
</gene>
<feature type="domain" description="Uroporphyrinogen decarboxylase (URO-D)" evidence="7">
    <location>
        <begin position="4"/>
        <end position="350"/>
    </location>
</feature>
<comment type="cofactor">
    <cofactor evidence="1">
        <name>Zn(2+)</name>
        <dbReference type="ChEBI" id="CHEBI:29105"/>
    </cofactor>
</comment>
<keyword evidence="5" id="KW-0862">Zinc</keyword>
<comment type="caution">
    <text evidence="8">The sequence shown here is derived from an EMBL/GenBank/DDBJ whole genome shotgun (WGS) entry which is preliminary data.</text>
</comment>
<evidence type="ECO:0000256" key="4">
    <source>
        <dbReference type="ARBA" id="ARBA00022723"/>
    </source>
</evidence>
<name>A0A2A2H659_METBR</name>
<sequence length="356" mass="38265">MNLKENVLAVLRDEETDVTPVVSVTQLGITEAMEKTDAFWPEAHSDAEKMAALGSSLYELAGLECARIPFCLTVEAEAMGCKVDLGNKDRTPQVVESPFENSSDISMPDDFLSKGRIPVVLEAIKKLKDKYGDTLPIIVGITGPFTLTGHLLGVEKLVRYMRTRQNEVEAALDEALDISIEYANAVADAGPDVICVADPTSAPELIDPLQFKTIVKPRLEDLAVQINTAKVLHICGSTEPIIKDMAATGFDGLSIEEKVDITRAKEAIKGGGKTIRVGGRTMSMGGGDKVPKIIGNISSSETLFRGSPDQVKEEVKKVLEAGVDIIAPSCGLAPNTPLENIKAMIEARNEFTVSNI</sequence>
<dbReference type="GO" id="GO:0046872">
    <property type="term" value="F:metal ion binding"/>
    <property type="evidence" value="ECO:0007669"/>
    <property type="project" value="UniProtKB-KW"/>
</dbReference>
<dbReference type="InterPro" id="IPR038071">
    <property type="entry name" value="UROD/MetE-like_sf"/>
</dbReference>
<keyword evidence="4" id="KW-0479">Metal-binding</keyword>
<dbReference type="GO" id="GO:0008168">
    <property type="term" value="F:methyltransferase activity"/>
    <property type="evidence" value="ECO:0007669"/>
    <property type="project" value="UniProtKB-KW"/>
</dbReference>
<dbReference type="OrthoDB" id="124836at2157"/>
<dbReference type="NCBIfam" id="NF040654">
    <property type="entry name" value="MtaA_Meth"/>
    <property type="match status" value="1"/>
</dbReference>
<evidence type="ECO:0000313" key="8">
    <source>
        <dbReference type="EMBL" id="PAV04882.1"/>
    </source>
</evidence>
<evidence type="ECO:0000313" key="9">
    <source>
        <dbReference type="Proteomes" id="UP000217784"/>
    </source>
</evidence>
<dbReference type="InterPro" id="IPR052024">
    <property type="entry name" value="Methanogen_methyltrans"/>
</dbReference>
<dbReference type="NCBIfam" id="NF004889">
    <property type="entry name" value="PRK06252.1"/>
    <property type="match status" value="1"/>
</dbReference>
<dbReference type="GO" id="GO:0006779">
    <property type="term" value="P:porphyrin-containing compound biosynthetic process"/>
    <property type="evidence" value="ECO:0007669"/>
    <property type="project" value="InterPro"/>
</dbReference>
<evidence type="ECO:0000256" key="6">
    <source>
        <dbReference type="ARBA" id="ARBA00022994"/>
    </source>
</evidence>
<dbReference type="PANTHER" id="PTHR47099">
    <property type="entry name" value="METHYLCOBAMIDE:COM METHYLTRANSFERASE MTBA"/>
    <property type="match status" value="1"/>
</dbReference>
<evidence type="ECO:0000256" key="5">
    <source>
        <dbReference type="ARBA" id="ARBA00022833"/>
    </source>
</evidence>
<dbReference type="SUPFAM" id="SSF51726">
    <property type="entry name" value="UROD/MetE-like"/>
    <property type="match status" value="1"/>
</dbReference>
<dbReference type="EMBL" id="LMVM01000012">
    <property type="protein sequence ID" value="PAV04882.1"/>
    <property type="molecule type" value="Genomic_DNA"/>
</dbReference>
<organism evidence="8 9">
    <name type="scientific">Methanobacterium bryantii</name>
    <dbReference type="NCBI Taxonomy" id="2161"/>
    <lineage>
        <taxon>Archaea</taxon>
        <taxon>Methanobacteriati</taxon>
        <taxon>Methanobacteriota</taxon>
        <taxon>Methanomada group</taxon>
        <taxon>Methanobacteria</taxon>
        <taxon>Methanobacteriales</taxon>
        <taxon>Methanobacteriaceae</taxon>
        <taxon>Methanobacterium</taxon>
    </lineage>
</organism>
<reference evidence="8 9" key="1">
    <citation type="journal article" date="2017" name="BMC Genomics">
        <title>Genomic analysis of methanogenic archaea reveals a shift towards energy conservation.</title>
        <authorList>
            <person name="Gilmore S.P."/>
            <person name="Henske J.K."/>
            <person name="Sexton J.A."/>
            <person name="Solomon K.V."/>
            <person name="Seppala S."/>
            <person name="Yoo J.I."/>
            <person name="Huyett L.M."/>
            <person name="Pressman A."/>
            <person name="Cogan J.Z."/>
            <person name="Kivenson V."/>
            <person name="Peng X."/>
            <person name="Tan Y."/>
            <person name="Valentine D.L."/>
            <person name="O'Malley M.A."/>
        </authorList>
    </citation>
    <scope>NUCLEOTIDE SEQUENCE [LARGE SCALE GENOMIC DNA]</scope>
    <source>
        <strain evidence="8 9">M.o.H.</strain>
    </source>
</reference>
<dbReference type="GO" id="GO:0015948">
    <property type="term" value="P:methanogenesis"/>
    <property type="evidence" value="ECO:0007669"/>
    <property type="project" value="UniProtKB-KW"/>
</dbReference>
<dbReference type="Pfam" id="PF01208">
    <property type="entry name" value="URO-D"/>
    <property type="match status" value="1"/>
</dbReference>